<evidence type="ECO:0000256" key="4">
    <source>
        <dbReference type="ARBA" id="ARBA00022989"/>
    </source>
</evidence>
<evidence type="ECO:0000313" key="8">
    <source>
        <dbReference type="EMBL" id="OQV14151.1"/>
    </source>
</evidence>
<feature type="binding site" evidence="6">
    <location>
        <position position="214"/>
    </location>
    <ligand>
        <name>Zn(2+)</name>
        <dbReference type="ChEBI" id="CHEBI:29105"/>
    </ligand>
</feature>
<keyword evidence="5 7" id="KW-0472">Membrane</keyword>
<feature type="transmembrane region" description="Helical" evidence="7">
    <location>
        <begin position="163"/>
        <end position="185"/>
    </location>
</feature>
<feature type="binding site" evidence="6">
    <location>
        <position position="339"/>
    </location>
    <ligand>
        <name>Zn(2+)</name>
        <dbReference type="ChEBI" id="CHEBI:29105"/>
    </ligand>
</feature>
<dbReference type="Proteomes" id="UP000192578">
    <property type="component" value="Unassembled WGS sequence"/>
</dbReference>
<feature type="transmembrane region" description="Helical" evidence="7">
    <location>
        <begin position="257"/>
        <end position="277"/>
    </location>
</feature>
<feature type="binding site" evidence="6">
    <location>
        <position position="343"/>
    </location>
    <ligand>
        <name>Zn(2+)</name>
        <dbReference type="ChEBI" id="CHEBI:29105"/>
    </ligand>
</feature>
<dbReference type="InterPro" id="IPR004254">
    <property type="entry name" value="AdipoR/HlyIII-related"/>
</dbReference>
<dbReference type="AlphaFoldDB" id="A0A1W0WG28"/>
<proteinExistence type="inferred from homology"/>
<evidence type="ECO:0000256" key="2">
    <source>
        <dbReference type="ARBA" id="ARBA00007018"/>
    </source>
</evidence>
<comment type="subcellular location">
    <subcellularLocation>
        <location evidence="1">Membrane</location>
        <topology evidence="1">Multi-pass membrane protein</topology>
    </subcellularLocation>
</comment>
<protein>
    <submittedName>
        <fullName evidence="8">Monocyte to macrophage differentiation factor</fullName>
    </submittedName>
</protein>
<feature type="transmembrane region" description="Helical" evidence="7">
    <location>
        <begin position="341"/>
        <end position="362"/>
    </location>
</feature>
<gene>
    <name evidence="8" type="ORF">BV898_11624</name>
</gene>
<evidence type="ECO:0000256" key="5">
    <source>
        <dbReference type="ARBA" id="ARBA00023136"/>
    </source>
</evidence>
<keyword evidence="4 7" id="KW-1133">Transmembrane helix</keyword>
<dbReference type="PANTHER" id="PTHR20855:SF3">
    <property type="entry name" value="LD03007P"/>
    <property type="match status" value="1"/>
</dbReference>
<evidence type="ECO:0000256" key="1">
    <source>
        <dbReference type="ARBA" id="ARBA00004141"/>
    </source>
</evidence>
<dbReference type="OrthoDB" id="186812at2759"/>
<organism evidence="8 9">
    <name type="scientific">Hypsibius exemplaris</name>
    <name type="common">Freshwater tardigrade</name>
    <dbReference type="NCBI Taxonomy" id="2072580"/>
    <lineage>
        <taxon>Eukaryota</taxon>
        <taxon>Metazoa</taxon>
        <taxon>Ecdysozoa</taxon>
        <taxon>Tardigrada</taxon>
        <taxon>Eutardigrada</taxon>
        <taxon>Parachela</taxon>
        <taxon>Hypsibioidea</taxon>
        <taxon>Hypsibiidae</taxon>
        <taxon>Hypsibius</taxon>
    </lineage>
</organism>
<evidence type="ECO:0000256" key="6">
    <source>
        <dbReference type="PIRSR" id="PIRSR604254-1"/>
    </source>
</evidence>
<dbReference type="EMBL" id="MTYJ01000109">
    <property type="protein sequence ID" value="OQV14151.1"/>
    <property type="molecule type" value="Genomic_DNA"/>
</dbReference>
<evidence type="ECO:0000256" key="3">
    <source>
        <dbReference type="ARBA" id="ARBA00022692"/>
    </source>
</evidence>
<comment type="similarity">
    <text evidence="2">Belongs to the ADIPOR family.</text>
</comment>
<name>A0A1W0WG28_HYPEX</name>
<accession>A0A1W0WG28</accession>
<dbReference type="GO" id="GO:0046872">
    <property type="term" value="F:metal ion binding"/>
    <property type="evidence" value="ECO:0007669"/>
    <property type="project" value="UniProtKB-KW"/>
</dbReference>
<reference evidence="9" key="1">
    <citation type="submission" date="2017-01" db="EMBL/GenBank/DDBJ databases">
        <title>Comparative genomics of anhydrobiosis in the tardigrade Hypsibius dujardini.</title>
        <authorList>
            <person name="Yoshida Y."/>
            <person name="Koutsovoulos G."/>
            <person name="Laetsch D."/>
            <person name="Stevens L."/>
            <person name="Kumar S."/>
            <person name="Horikawa D."/>
            <person name="Ishino K."/>
            <person name="Komine S."/>
            <person name="Tomita M."/>
            <person name="Blaxter M."/>
            <person name="Arakawa K."/>
        </authorList>
    </citation>
    <scope>NUCLEOTIDE SEQUENCE [LARGE SCALE GENOMIC DNA]</scope>
    <source>
        <strain evidence="9">Z151</strain>
    </source>
</reference>
<feature type="transmembrane region" description="Helical" evidence="7">
    <location>
        <begin position="231"/>
        <end position="251"/>
    </location>
</feature>
<dbReference type="GO" id="GO:0016020">
    <property type="term" value="C:membrane"/>
    <property type="evidence" value="ECO:0007669"/>
    <property type="project" value="UniProtKB-SubCell"/>
</dbReference>
<dbReference type="Pfam" id="PF03006">
    <property type="entry name" value="HlyIII"/>
    <property type="match status" value="1"/>
</dbReference>
<keyword evidence="9" id="KW-1185">Reference proteome</keyword>
<keyword evidence="6" id="KW-0862">Zinc</keyword>
<evidence type="ECO:0000256" key="7">
    <source>
        <dbReference type="SAM" id="Phobius"/>
    </source>
</evidence>
<comment type="caution">
    <text evidence="8">The sequence shown here is derived from an EMBL/GenBank/DDBJ whole genome shotgun (WGS) entry which is preliminary data.</text>
</comment>
<dbReference type="PANTHER" id="PTHR20855">
    <property type="entry name" value="ADIPOR/PROGESTIN RECEPTOR-RELATED"/>
    <property type="match status" value="1"/>
</dbReference>
<feature type="transmembrane region" description="Helical" evidence="7">
    <location>
        <begin position="312"/>
        <end position="329"/>
    </location>
</feature>
<sequence>MIYYRLGGTESVFRSANYFDCGELSLLRRSPRAVYPRPNKTPLRFGRTHSINFRGSSDGLKLRFLSGAVKRDWETCLHVWRNFCGDFTGDNSSTEESSSTASAFRRVILNHPPGRIAFLTPQLESLVNLVEQSSAVTSSRWKKWRNKRACPGQAYEPTDIEHVANIITHGISILPAVAALLHLMYWSQSTLHVVAGVFYGCSLIALFSMSTAFHCVCYLQFNGRVKLILHICDRATIFIFTACSYTPWLLLKEAHPYVFGVLMAMWLMVAGGICYQLVFHEQYKHFETFLYLFIGIVPGLVSIPAMADTTGLWRVAEGGAIYVIGIVFFKSDGLIPFAHAIWHVFVVIGAAWQYFAVSGHLYQGDGDIMNPVIT</sequence>
<keyword evidence="3 7" id="KW-0812">Transmembrane</keyword>
<feature type="transmembrane region" description="Helical" evidence="7">
    <location>
        <begin position="197"/>
        <end position="219"/>
    </location>
</feature>
<feature type="transmembrane region" description="Helical" evidence="7">
    <location>
        <begin position="289"/>
        <end position="306"/>
    </location>
</feature>
<keyword evidence="6" id="KW-0479">Metal-binding</keyword>
<evidence type="ECO:0000313" key="9">
    <source>
        <dbReference type="Proteomes" id="UP000192578"/>
    </source>
</evidence>